<evidence type="ECO:0000313" key="1">
    <source>
        <dbReference type="EMBL" id="MFC4099345.1"/>
    </source>
</evidence>
<evidence type="ECO:0000313" key="2">
    <source>
        <dbReference type="Proteomes" id="UP001595715"/>
    </source>
</evidence>
<protein>
    <submittedName>
        <fullName evidence="1">Uncharacterized protein</fullName>
    </submittedName>
</protein>
<sequence>MAKMKPRWLATVAVCVLALVIVTTLLVREHDRSNQYERHLSTKLRNDQSALIAAIYALRDDVGTLLGSETPDADIKARLTDNIYAVVRIAQDMDGMAVDFDLVSRDRLANSTSSAAARAAVTLDRIDAEAIQARERDKLRVIKDMLTEWTGVIERVYPGYAPGDPERMAKALHDRIGDPAYFIRDEAWQELILGLEQASKAYHTRLP</sequence>
<reference evidence="2" key="1">
    <citation type="journal article" date="2019" name="Int. J. Syst. Evol. Microbiol.">
        <title>The Global Catalogue of Microorganisms (GCM) 10K type strain sequencing project: providing services to taxonomists for standard genome sequencing and annotation.</title>
        <authorList>
            <consortium name="The Broad Institute Genomics Platform"/>
            <consortium name="The Broad Institute Genome Sequencing Center for Infectious Disease"/>
            <person name="Wu L."/>
            <person name="Ma J."/>
        </authorList>
    </citation>
    <scope>NUCLEOTIDE SEQUENCE [LARGE SCALE GENOMIC DNA]</scope>
    <source>
        <strain evidence="2">IBRC-M 10987</strain>
    </source>
</reference>
<accession>A0ABV8JXU1</accession>
<organism evidence="1 2">
    <name type="scientific">Paenibacillus xanthanilyticus</name>
    <dbReference type="NCBI Taxonomy" id="1783531"/>
    <lineage>
        <taxon>Bacteria</taxon>
        <taxon>Bacillati</taxon>
        <taxon>Bacillota</taxon>
        <taxon>Bacilli</taxon>
        <taxon>Bacillales</taxon>
        <taxon>Paenibacillaceae</taxon>
        <taxon>Paenibacillus</taxon>
    </lineage>
</organism>
<gene>
    <name evidence="1" type="ORF">ACFOZ8_06700</name>
</gene>
<proteinExistence type="predicted"/>
<keyword evidence="2" id="KW-1185">Reference proteome</keyword>
<comment type="caution">
    <text evidence="1">The sequence shown here is derived from an EMBL/GenBank/DDBJ whole genome shotgun (WGS) entry which is preliminary data.</text>
</comment>
<dbReference type="Proteomes" id="UP001595715">
    <property type="component" value="Unassembled WGS sequence"/>
</dbReference>
<dbReference type="EMBL" id="JBHSAM010000017">
    <property type="protein sequence ID" value="MFC4099345.1"/>
    <property type="molecule type" value="Genomic_DNA"/>
</dbReference>
<name>A0ABV8JXU1_9BACL</name>
<dbReference type="RefSeq" id="WP_377718036.1">
    <property type="nucleotide sequence ID" value="NZ_JBHSAM010000017.1"/>
</dbReference>